<dbReference type="AlphaFoldDB" id="A0A7W5AL05"/>
<dbReference type="RefSeq" id="WP_183223100.1">
    <property type="nucleotide sequence ID" value="NZ_BMPW01000019.1"/>
</dbReference>
<organism evidence="1 2">
    <name type="scientific">Actinoplanes campanulatus</name>
    <dbReference type="NCBI Taxonomy" id="113559"/>
    <lineage>
        <taxon>Bacteria</taxon>
        <taxon>Bacillati</taxon>
        <taxon>Actinomycetota</taxon>
        <taxon>Actinomycetes</taxon>
        <taxon>Micromonosporales</taxon>
        <taxon>Micromonosporaceae</taxon>
        <taxon>Actinoplanes</taxon>
    </lineage>
</organism>
<name>A0A7W5AL05_9ACTN</name>
<dbReference type="EMBL" id="JACHXF010000012">
    <property type="protein sequence ID" value="MBB3097709.1"/>
    <property type="molecule type" value="Genomic_DNA"/>
</dbReference>
<evidence type="ECO:0000313" key="2">
    <source>
        <dbReference type="Proteomes" id="UP000590749"/>
    </source>
</evidence>
<proteinExistence type="predicted"/>
<accession>A0A7W5AL05</accession>
<comment type="caution">
    <text evidence="1">The sequence shown here is derived from an EMBL/GenBank/DDBJ whole genome shotgun (WGS) entry which is preliminary data.</text>
</comment>
<dbReference type="Proteomes" id="UP000590749">
    <property type="component" value="Unassembled WGS sequence"/>
</dbReference>
<reference evidence="1 2" key="1">
    <citation type="submission" date="2020-08" db="EMBL/GenBank/DDBJ databases">
        <title>Genomic Encyclopedia of Type Strains, Phase III (KMG-III): the genomes of soil and plant-associated and newly described type strains.</title>
        <authorList>
            <person name="Whitman W."/>
        </authorList>
    </citation>
    <scope>NUCLEOTIDE SEQUENCE [LARGE SCALE GENOMIC DNA]</scope>
    <source>
        <strain evidence="1 2">CECT 3287</strain>
    </source>
</reference>
<gene>
    <name evidence="1" type="ORF">FHR83_005393</name>
</gene>
<protein>
    <submittedName>
        <fullName evidence="1">Uncharacterized protein</fullName>
    </submittedName>
</protein>
<evidence type="ECO:0000313" key="1">
    <source>
        <dbReference type="EMBL" id="MBB3097709.1"/>
    </source>
</evidence>
<keyword evidence="2" id="KW-1185">Reference proteome</keyword>
<sequence>MSDDSVNWNRIAERLQAEMAHLIHHEQEQRYGNDFYAEALRRALGFRPAEGNFRERLDRGEGLTTDSYARHLYDTSALDRMQRESAEQQVKDARAETRRVYREAGKDFADLLRARCNEVSMPSRYRREGVAWAAALIDPTVPKDQYGKVIQQADADEKR</sequence>